<keyword evidence="1" id="KW-0812">Transmembrane</keyword>
<evidence type="ECO:0000313" key="2">
    <source>
        <dbReference type="EMBL" id="CAH0726763.1"/>
    </source>
</evidence>
<evidence type="ECO:0000313" key="3">
    <source>
        <dbReference type="Proteomes" id="UP000838878"/>
    </source>
</evidence>
<feature type="transmembrane region" description="Helical" evidence="1">
    <location>
        <begin position="60"/>
        <end position="80"/>
    </location>
</feature>
<keyword evidence="1" id="KW-1133">Transmembrane helix</keyword>
<evidence type="ECO:0000256" key="1">
    <source>
        <dbReference type="SAM" id="Phobius"/>
    </source>
</evidence>
<feature type="transmembrane region" description="Helical" evidence="1">
    <location>
        <begin position="229"/>
        <end position="252"/>
    </location>
</feature>
<feature type="transmembrane region" description="Helical" evidence="1">
    <location>
        <begin position="25"/>
        <end position="48"/>
    </location>
</feature>
<gene>
    <name evidence="2" type="ORF">BINO364_LOCUS12190</name>
</gene>
<feature type="transmembrane region" description="Helical" evidence="1">
    <location>
        <begin position="86"/>
        <end position="111"/>
    </location>
</feature>
<dbReference type="Proteomes" id="UP000838878">
    <property type="component" value="Chromosome 6"/>
</dbReference>
<dbReference type="EMBL" id="OV170226">
    <property type="protein sequence ID" value="CAH0726763.1"/>
    <property type="molecule type" value="Genomic_DNA"/>
</dbReference>
<protein>
    <submittedName>
        <fullName evidence="2">Uncharacterized protein</fullName>
    </submittedName>
</protein>
<sequence length="277" mass="32218">MTNKTVEVDFAGHELGSVVFEQTAVTLWLVGIGVSLIGLLVQCVLFILIPQSKKFDEIIVHEMTIARFVYTILEFYIIYYVEYSSYIVRVIVYVIYMHSDVVMLCFMFIFTKNLYNKIVVVFPMLNYNLLVTSAVTWIAPIPISCLGPLLMAYNQYYCTIYWNVYAHVKFFICILNALVFIEIIRVAFRRNTFLKTVIITFILVSVTSLQVLVTDLINYYYKNIRSRSLMLVFCVINSYQVLVLTGIFLILVKRKVNDSMIRLITIKLNDLKPNFVK</sequence>
<proteinExistence type="predicted"/>
<accession>A0A8J9VNV7</accession>
<reference evidence="2" key="1">
    <citation type="submission" date="2021-12" db="EMBL/GenBank/DDBJ databases">
        <authorList>
            <person name="Martin H S."/>
        </authorList>
    </citation>
    <scope>NUCLEOTIDE SEQUENCE</scope>
</reference>
<feature type="non-terminal residue" evidence="2">
    <location>
        <position position="277"/>
    </location>
</feature>
<keyword evidence="1" id="KW-0472">Membrane</keyword>
<dbReference type="AlphaFoldDB" id="A0A8J9VNV7"/>
<keyword evidence="3" id="KW-1185">Reference proteome</keyword>
<feature type="transmembrane region" description="Helical" evidence="1">
    <location>
        <begin position="193"/>
        <end position="217"/>
    </location>
</feature>
<organism evidence="2 3">
    <name type="scientific">Brenthis ino</name>
    <name type="common">lesser marbled fritillary</name>
    <dbReference type="NCBI Taxonomy" id="405034"/>
    <lineage>
        <taxon>Eukaryota</taxon>
        <taxon>Metazoa</taxon>
        <taxon>Ecdysozoa</taxon>
        <taxon>Arthropoda</taxon>
        <taxon>Hexapoda</taxon>
        <taxon>Insecta</taxon>
        <taxon>Pterygota</taxon>
        <taxon>Neoptera</taxon>
        <taxon>Endopterygota</taxon>
        <taxon>Lepidoptera</taxon>
        <taxon>Glossata</taxon>
        <taxon>Ditrysia</taxon>
        <taxon>Papilionoidea</taxon>
        <taxon>Nymphalidae</taxon>
        <taxon>Heliconiinae</taxon>
        <taxon>Argynnini</taxon>
        <taxon>Brenthis</taxon>
    </lineage>
</organism>
<feature type="transmembrane region" description="Helical" evidence="1">
    <location>
        <begin position="160"/>
        <end position="181"/>
    </location>
</feature>
<dbReference type="OrthoDB" id="7200218at2759"/>
<name>A0A8J9VNV7_9NEOP</name>